<keyword evidence="2" id="KW-0813">Transport</keyword>
<evidence type="ECO:0000313" key="14">
    <source>
        <dbReference type="Proteomes" id="UP000664414"/>
    </source>
</evidence>
<keyword evidence="3" id="KW-1003">Cell membrane</keyword>
<evidence type="ECO:0000256" key="6">
    <source>
        <dbReference type="ARBA" id="ARBA00022723"/>
    </source>
</evidence>
<dbReference type="InterPro" id="IPR009056">
    <property type="entry name" value="Cyt_c-like_dom"/>
</dbReference>
<comment type="subcellular location">
    <subcellularLocation>
        <location evidence="1">Cell membrane</location>
        <topology evidence="1">Single-pass membrane protein</topology>
    </subcellularLocation>
</comment>
<keyword evidence="4 11" id="KW-0349">Heme</keyword>
<feature type="domain" description="Cytochrome c" evidence="12">
    <location>
        <begin position="71"/>
        <end position="171"/>
    </location>
</feature>
<keyword evidence="6 11" id="KW-0479">Metal-binding</keyword>
<keyword evidence="10" id="KW-0472">Membrane</keyword>
<dbReference type="FunFam" id="1.10.760.10:FF:000026">
    <property type="entry name" value="Cytochrome C, membrane-bound"/>
    <property type="match status" value="1"/>
</dbReference>
<organism evidence="13 14">
    <name type="scientific">Candidatus Paracaedimonas acanthamoebae</name>
    <dbReference type="NCBI Taxonomy" id="244581"/>
    <lineage>
        <taxon>Bacteria</taxon>
        <taxon>Pseudomonadati</taxon>
        <taxon>Pseudomonadota</taxon>
        <taxon>Alphaproteobacteria</taxon>
        <taxon>Holosporales</taxon>
        <taxon>Caedimonadaceae</taxon>
        <taxon>Candidatus Paracaedimonas</taxon>
    </lineage>
</organism>
<dbReference type="Proteomes" id="UP000664414">
    <property type="component" value="Unassembled WGS sequence"/>
</dbReference>
<evidence type="ECO:0000256" key="1">
    <source>
        <dbReference type="ARBA" id="ARBA00004162"/>
    </source>
</evidence>
<name>A0A8J7TTR4_9PROT</name>
<gene>
    <name evidence="13" type="ORF">J0H12_00850</name>
</gene>
<evidence type="ECO:0000256" key="11">
    <source>
        <dbReference type="PROSITE-ProRule" id="PRU00433"/>
    </source>
</evidence>
<evidence type="ECO:0000259" key="12">
    <source>
        <dbReference type="PROSITE" id="PS51007"/>
    </source>
</evidence>
<keyword evidence="5" id="KW-0812">Transmembrane</keyword>
<evidence type="ECO:0000256" key="9">
    <source>
        <dbReference type="ARBA" id="ARBA00023004"/>
    </source>
</evidence>
<sequence length="178" mass="19574">MDSFELNKGLCAILLALLIGMVSQKIADWLVAPTWLAKDVYQIDVAEESASQTAATTEEIIEAVEPLLAKASAENGQNIAKKCLQCHTFEKSGANKVGPNLWNIVGNKVAHSDSFAYSSAFKGHKGEWTYENLNHYLYKPQKFIPGTKMAFAGLKKGQERADLIAYLRTLSDTLKPLP</sequence>
<comment type="caution">
    <text evidence="13">The sequence shown here is derived from an EMBL/GenBank/DDBJ whole genome shotgun (WGS) entry which is preliminary data.</text>
</comment>
<dbReference type="InterPro" id="IPR002327">
    <property type="entry name" value="Cyt_c_1A/1B"/>
</dbReference>
<dbReference type="PANTHER" id="PTHR11961">
    <property type="entry name" value="CYTOCHROME C"/>
    <property type="match status" value="1"/>
</dbReference>
<keyword evidence="8" id="KW-1133">Transmembrane helix</keyword>
<evidence type="ECO:0000256" key="10">
    <source>
        <dbReference type="ARBA" id="ARBA00023136"/>
    </source>
</evidence>
<dbReference type="GO" id="GO:0046872">
    <property type="term" value="F:metal ion binding"/>
    <property type="evidence" value="ECO:0007669"/>
    <property type="project" value="UniProtKB-KW"/>
</dbReference>
<evidence type="ECO:0000256" key="8">
    <source>
        <dbReference type="ARBA" id="ARBA00022989"/>
    </source>
</evidence>
<dbReference type="EMBL" id="JAFKGL010000010">
    <property type="protein sequence ID" value="MBN9412462.1"/>
    <property type="molecule type" value="Genomic_DNA"/>
</dbReference>
<dbReference type="PROSITE" id="PS51007">
    <property type="entry name" value="CYTC"/>
    <property type="match status" value="1"/>
</dbReference>
<dbReference type="SUPFAM" id="SSF46626">
    <property type="entry name" value="Cytochrome c"/>
    <property type="match status" value="1"/>
</dbReference>
<evidence type="ECO:0000256" key="5">
    <source>
        <dbReference type="ARBA" id="ARBA00022692"/>
    </source>
</evidence>
<evidence type="ECO:0000256" key="4">
    <source>
        <dbReference type="ARBA" id="ARBA00022617"/>
    </source>
</evidence>
<reference evidence="13" key="1">
    <citation type="submission" date="2021-02" db="EMBL/GenBank/DDBJ databases">
        <title>Thiocyanate and organic carbon inputs drive convergent selection for specific autotrophic Afipia and Thiobacillus strains within complex microbiomes.</title>
        <authorList>
            <person name="Huddy R.J."/>
            <person name="Sachdeva R."/>
            <person name="Kadzinga F."/>
            <person name="Kantor R.S."/>
            <person name="Harrison S.T.L."/>
            <person name="Banfield J.F."/>
        </authorList>
    </citation>
    <scope>NUCLEOTIDE SEQUENCE</scope>
    <source>
        <strain evidence="13">SCN18_10_11_15_R4_P_38_20</strain>
    </source>
</reference>
<dbReference type="Gene3D" id="1.10.760.10">
    <property type="entry name" value="Cytochrome c-like domain"/>
    <property type="match status" value="1"/>
</dbReference>
<evidence type="ECO:0000313" key="13">
    <source>
        <dbReference type="EMBL" id="MBN9412462.1"/>
    </source>
</evidence>
<evidence type="ECO:0000256" key="7">
    <source>
        <dbReference type="ARBA" id="ARBA00022982"/>
    </source>
</evidence>
<dbReference type="PRINTS" id="PR00604">
    <property type="entry name" value="CYTCHRMECIAB"/>
</dbReference>
<keyword evidence="9 11" id="KW-0408">Iron</keyword>
<proteinExistence type="predicted"/>
<evidence type="ECO:0000256" key="3">
    <source>
        <dbReference type="ARBA" id="ARBA00022475"/>
    </source>
</evidence>
<dbReference type="AlphaFoldDB" id="A0A8J7TTR4"/>
<dbReference type="InterPro" id="IPR036909">
    <property type="entry name" value="Cyt_c-like_dom_sf"/>
</dbReference>
<keyword evidence="7" id="KW-0249">Electron transport</keyword>
<dbReference type="Pfam" id="PF00034">
    <property type="entry name" value="Cytochrom_C"/>
    <property type="match status" value="1"/>
</dbReference>
<evidence type="ECO:0000256" key="2">
    <source>
        <dbReference type="ARBA" id="ARBA00022448"/>
    </source>
</evidence>
<dbReference type="GO" id="GO:0005886">
    <property type="term" value="C:plasma membrane"/>
    <property type="evidence" value="ECO:0007669"/>
    <property type="project" value="UniProtKB-SubCell"/>
</dbReference>
<dbReference type="GO" id="GO:0009055">
    <property type="term" value="F:electron transfer activity"/>
    <property type="evidence" value="ECO:0007669"/>
    <property type="project" value="InterPro"/>
</dbReference>
<dbReference type="GO" id="GO:0020037">
    <property type="term" value="F:heme binding"/>
    <property type="evidence" value="ECO:0007669"/>
    <property type="project" value="InterPro"/>
</dbReference>
<protein>
    <submittedName>
        <fullName evidence="13">Cytochrome c family protein</fullName>
    </submittedName>
</protein>
<accession>A0A8J7TTR4</accession>